<evidence type="ECO:0000256" key="1">
    <source>
        <dbReference type="SAM" id="MobiDB-lite"/>
    </source>
</evidence>
<feature type="region of interest" description="Disordered" evidence="1">
    <location>
        <begin position="93"/>
        <end position="117"/>
    </location>
</feature>
<accession>A0A7S3C1R0</accession>
<organism evidence="3">
    <name type="scientific">Haptolina ericina</name>
    <dbReference type="NCBI Taxonomy" id="156174"/>
    <lineage>
        <taxon>Eukaryota</taxon>
        <taxon>Haptista</taxon>
        <taxon>Haptophyta</taxon>
        <taxon>Prymnesiophyceae</taxon>
        <taxon>Prymnesiales</taxon>
        <taxon>Prymnesiaceae</taxon>
        <taxon>Haptolina</taxon>
    </lineage>
</organism>
<evidence type="ECO:0000256" key="2">
    <source>
        <dbReference type="SAM" id="Phobius"/>
    </source>
</evidence>
<gene>
    <name evidence="3" type="ORF">HERI1096_LOCUS38965</name>
</gene>
<feature type="region of interest" description="Disordered" evidence="1">
    <location>
        <begin position="47"/>
        <end position="67"/>
    </location>
</feature>
<dbReference type="AlphaFoldDB" id="A0A7S3C1R0"/>
<name>A0A7S3C1R0_9EUKA</name>
<proteinExistence type="predicted"/>
<dbReference type="EMBL" id="HBHX01070557">
    <property type="protein sequence ID" value="CAE0151481.1"/>
    <property type="molecule type" value="Transcribed_RNA"/>
</dbReference>
<evidence type="ECO:0000313" key="3">
    <source>
        <dbReference type="EMBL" id="CAE0151481.1"/>
    </source>
</evidence>
<keyword evidence="2" id="KW-0812">Transmembrane</keyword>
<feature type="transmembrane region" description="Helical" evidence="2">
    <location>
        <begin position="6"/>
        <end position="24"/>
    </location>
</feature>
<keyword evidence="2" id="KW-1133">Transmembrane helix</keyword>
<protein>
    <submittedName>
        <fullName evidence="3">Uncharacterized protein</fullName>
    </submittedName>
</protein>
<keyword evidence="2" id="KW-0472">Membrane</keyword>
<sequence length="117" mass="12443">MPSTGFLFKAAAAAAATAALVYLLRKQLAANGDSPYLPSKAEQAWLDEQIRQQSEGNGEPTPGTTTKLQAQIPDADEQKWLEGQIASAEDSEMLDDARQAAFAPGEGSSPLRPAKRN</sequence>
<reference evidence="3" key="1">
    <citation type="submission" date="2021-01" db="EMBL/GenBank/DDBJ databases">
        <authorList>
            <person name="Corre E."/>
            <person name="Pelletier E."/>
            <person name="Niang G."/>
            <person name="Scheremetjew M."/>
            <person name="Finn R."/>
            <person name="Kale V."/>
            <person name="Holt S."/>
            <person name="Cochrane G."/>
            <person name="Meng A."/>
            <person name="Brown T."/>
            <person name="Cohen L."/>
        </authorList>
    </citation>
    <scope>NUCLEOTIDE SEQUENCE</scope>
    <source>
        <strain evidence="3">CCMP281</strain>
    </source>
</reference>
<feature type="compositionally biased region" description="Low complexity" evidence="1">
    <location>
        <begin position="55"/>
        <end position="66"/>
    </location>
</feature>